<dbReference type="EMBL" id="JADGJD010001217">
    <property type="protein sequence ID" value="KAJ3045633.1"/>
    <property type="molecule type" value="Genomic_DNA"/>
</dbReference>
<keyword evidence="2 4" id="KW-0479">Metal-binding</keyword>
<proteinExistence type="inferred from homology"/>
<gene>
    <name evidence="5" type="ORF">HK097_001134</name>
</gene>
<evidence type="ECO:0000256" key="2">
    <source>
        <dbReference type="ARBA" id="ARBA00022723"/>
    </source>
</evidence>
<dbReference type="GO" id="GO:0005737">
    <property type="term" value="C:cytoplasm"/>
    <property type="evidence" value="ECO:0007669"/>
    <property type="project" value="TreeGrafter"/>
</dbReference>
<dbReference type="Pfam" id="PF01231">
    <property type="entry name" value="IDO"/>
    <property type="match status" value="1"/>
</dbReference>
<evidence type="ECO:0000256" key="3">
    <source>
        <dbReference type="ARBA" id="ARBA00023004"/>
    </source>
</evidence>
<keyword evidence="3 4" id="KW-0408">Iron</keyword>
<keyword evidence="4" id="KW-0349">Heme</keyword>
<comment type="caution">
    <text evidence="5">The sequence shown here is derived from an EMBL/GenBank/DDBJ whole genome shotgun (WGS) entry which is preliminary data.</text>
</comment>
<protein>
    <recommendedName>
        <fullName evidence="7">Indoleamine 2,3-dioxygenase</fullName>
    </recommendedName>
</protein>
<dbReference type="AlphaFoldDB" id="A0AAD5S783"/>
<dbReference type="InterPro" id="IPR037217">
    <property type="entry name" value="Trp/Indoleamine_2_3_dOase-like"/>
</dbReference>
<dbReference type="Proteomes" id="UP001212841">
    <property type="component" value="Unassembled WGS sequence"/>
</dbReference>
<evidence type="ECO:0008006" key="7">
    <source>
        <dbReference type="Google" id="ProtNLM"/>
    </source>
</evidence>
<evidence type="ECO:0000313" key="6">
    <source>
        <dbReference type="Proteomes" id="UP001212841"/>
    </source>
</evidence>
<name>A0AAD5S783_9FUNG</name>
<dbReference type="InterPro" id="IPR000898">
    <property type="entry name" value="Indolamine_dOase"/>
</dbReference>
<dbReference type="GO" id="GO:0019441">
    <property type="term" value="P:L-tryptophan catabolic process to kynurenine"/>
    <property type="evidence" value="ECO:0007669"/>
    <property type="project" value="InterPro"/>
</dbReference>
<feature type="binding site" description="proximal binding residue" evidence="4">
    <location>
        <position position="65"/>
    </location>
    <ligand>
        <name>heme b</name>
        <dbReference type="ChEBI" id="CHEBI:60344"/>
    </ligand>
    <ligandPart>
        <name>Fe</name>
        <dbReference type="ChEBI" id="CHEBI:18248"/>
    </ligandPart>
</feature>
<dbReference type="PANTHER" id="PTHR28657">
    <property type="entry name" value="INDOLEAMINE 2,3-DIOXYGENASE"/>
    <property type="match status" value="1"/>
</dbReference>
<sequence length="131" mass="15011">MRRYMPGPHREFIYALERAPSIRDFIRELTVEIPRVDPDEAHDADECIRVFNRCVEGLRTFRDRHLQIVATYIIIQARKKKEVGQYGGPKGSQSLKVQQSLMARGTGGTDLIPFLKQSRNETGEAVVQLDI</sequence>
<comment type="similarity">
    <text evidence="1">Belongs to the indoleamine 2,3-dioxygenase family.</text>
</comment>
<dbReference type="GO" id="GO:0034354">
    <property type="term" value="P:'de novo' NAD+ biosynthetic process from L-tryptophan"/>
    <property type="evidence" value="ECO:0007669"/>
    <property type="project" value="TreeGrafter"/>
</dbReference>
<dbReference type="GO" id="GO:0033754">
    <property type="term" value="F:indoleamine 2,3-dioxygenase activity"/>
    <property type="evidence" value="ECO:0007669"/>
    <property type="project" value="TreeGrafter"/>
</dbReference>
<dbReference type="GO" id="GO:0046872">
    <property type="term" value="F:metal ion binding"/>
    <property type="evidence" value="ECO:0007669"/>
    <property type="project" value="UniProtKB-KW"/>
</dbReference>
<dbReference type="SUPFAM" id="SSF140959">
    <property type="entry name" value="Indolic compounds 2,3-dioxygenase-like"/>
    <property type="match status" value="1"/>
</dbReference>
<accession>A0AAD5S783</accession>
<organism evidence="5 6">
    <name type="scientific">Rhizophlyctis rosea</name>
    <dbReference type="NCBI Taxonomy" id="64517"/>
    <lineage>
        <taxon>Eukaryota</taxon>
        <taxon>Fungi</taxon>
        <taxon>Fungi incertae sedis</taxon>
        <taxon>Chytridiomycota</taxon>
        <taxon>Chytridiomycota incertae sedis</taxon>
        <taxon>Chytridiomycetes</taxon>
        <taxon>Rhizophlyctidales</taxon>
        <taxon>Rhizophlyctidaceae</taxon>
        <taxon>Rhizophlyctis</taxon>
    </lineage>
</organism>
<dbReference type="PANTHER" id="PTHR28657:SF5">
    <property type="entry name" value="INDOLEAMINE 2,3-DIOXYGENASE"/>
    <property type="match status" value="1"/>
</dbReference>
<dbReference type="GO" id="GO:0020037">
    <property type="term" value="F:heme binding"/>
    <property type="evidence" value="ECO:0007669"/>
    <property type="project" value="InterPro"/>
</dbReference>
<evidence type="ECO:0000313" key="5">
    <source>
        <dbReference type="EMBL" id="KAJ3045633.1"/>
    </source>
</evidence>
<dbReference type="Gene3D" id="1.20.58.480">
    <property type="match status" value="1"/>
</dbReference>
<reference evidence="5" key="1">
    <citation type="submission" date="2020-05" db="EMBL/GenBank/DDBJ databases">
        <title>Phylogenomic resolution of chytrid fungi.</title>
        <authorList>
            <person name="Stajich J.E."/>
            <person name="Amses K."/>
            <person name="Simmons R."/>
            <person name="Seto K."/>
            <person name="Myers J."/>
            <person name="Bonds A."/>
            <person name="Quandt C.A."/>
            <person name="Barry K."/>
            <person name="Liu P."/>
            <person name="Grigoriev I."/>
            <person name="Longcore J.E."/>
            <person name="James T.Y."/>
        </authorList>
    </citation>
    <scope>NUCLEOTIDE SEQUENCE</scope>
    <source>
        <strain evidence="5">JEL0318</strain>
    </source>
</reference>
<keyword evidence="6" id="KW-1185">Reference proteome</keyword>
<evidence type="ECO:0000256" key="4">
    <source>
        <dbReference type="PIRSR" id="PIRSR600898-1"/>
    </source>
</evidence>
<evidence type="ECO:0000256" key="1">
    <source>
        <dbReference type="ARBA" id="ARBA00007119"/>
    </source>
</evidence>